<dbReference type="Gene3D" id="3.40.30.10">
    <property type="entry name" value="Glutaredoxin"/>
    <property type="match status" value="1"/>
</dbReference>
<proteinExistence type="predicted"/>
<dbReference type="STRING" id="1548.CSCA_0149"/>
<dbReference type="AlphaFoldDB" id="A0A0E3JWK6"/>
<name>A0A0E3JWK6_CLOSL</name>
<accession>A0A0E3JWK6</accession>
<protein>
    <submittedName>
        <fullName evidence="2">Glutaredoxin</fullName>
    </submittedName>
</protein>
<dbReference type="EMBL" id="CP009933">
    <property type="protein sequence ID" value="AKA67274.1"/>
    <property type="molecule type" value="Genomic_DNA"/>
</dbReference>
<reference evidence="2 3" key="1">
    <citation type="journal article" date="2015" name="J. Biotechnol.">
        <title>Complete genome sequence of a malodorant-producing acetogen, Clostridium scatologenes ATCC 25775(T).</title>
        <authorList>
            <person name="Zhu Z."/>
            <person name="Guo T."/>
            <person name="Zheng H."/>
            <person name="Song T."/>
            <person name="Ouyang P."/>
            <person name="Xie J."/>
        </authorList>
    </citation>
    <scope>NUCLEOTIDE SEQUENCE [LARGE SCALE GENOMIC DNA]</scope>
    <source>
        <strain evidence="2 3">ATCC 25775</strain>
    </source>
</reference>
<dbReference type="InterPro" id="IPR012336">
    <property type="entry name" value="Thioredoxin-like_fold"/>
</dbReference>
<organism evidence="2 3">
    <name type="scientific">Clostridium scatologenes</name>
    <dbReference type="NCBI Taxonomy" id="1548"/>
    <lineage>
        <taxon>Bacteria</taxon>
        <taxon>Bacillati</taxon>
        <taxon>Bacillota</taxon>
        <taxon>Clostridia</taxon>
        <taxon>Eubacteriales</taxon>
        <taxon>Clostridiaceae</taxon>
        <taxon>Clostridium</taxon>
    </lineage>
</organism>
<evidence type="ECO:0000259" key="1">
    <source>
        <dbReference type="PROSITE" id="PS51352"/>
    </source>
</evidence>
<dbReference type="InterPro" id="IPR013766">
    <property type="entry name" value="Thioredoxin_domain"/>
</dbReference>
<dbReference type="PROSITE" id="PS51352">
    <property type="entry name" value="THIOREDOXIN_2"/>
    <property type="match status" value="1"/>
</dbReference>
<gene>
    <name evidence="2" type="ORF">CSCA_0149</name>
</gene>
<feature type="domain" description="Thioredoxin" evidence="1">
    <location>
        <begin position="1"/>
        <end position="86"/>
    </location>
</feature>
<evidence type="ECO:0000313" key="2">
    <source>
        <dbReference type="EMBL" id="AKA67274.1"/>
    </source>
</evidence>
<dbReference type="InterPro" id="IPR036249">
    <property type="entry name" value="Thioredoxin-like_sf"/>
</dbReference>
<dbReference type="CDD" id="cd02947">
    <property type="entry name" value="TRX_family"/>
    <property type="match status" value="1"/>
</dbReference>
<dbReference type="Pfam" id="PF13192">
    <property type="entry name" value="Thioredoxin_3"/>
    <property type="match status" value="1"/>
</dbReference>
<keyword evidence="3" id="KW-1185">Reference proteome</keyword>
<dbReference type="Proteomes" id="UP000033115">
    <property type="component" value="Chromosome"/>
</dbReference>
<dbReference type="KEGG" id="csq:CSCA_0149"/>
<dbReference type="SUPFAM" id="SSF52833">
    <property type="entry name" value="Thioredoxin-like"/>
    <property type="match status" value="1"/>
</dbReference>
<evidence type="ECO:0000313" key="3">
    <source>
        <dbReference type="Proteomes" id="UP000033115"/>
    </source>
</evidence>
<dbReference type="HOGENOM" id="CLU_090389_20_1_9"/>
<dbReference type="RefSeq" id="WP_029162431.1">
    <property type="nucleotide sequence ID" value="NZ_CP009933.1"/>
</dbReference>
<dbReference type="PROSITE" id="PS51354">
    <property type="entry name" value="GLUTAREDOXIN_2"/>
    <property type="match status" value="1"/>
</dbReference>
<sequence>MKTVIMFITSWCPYCKQAFSFMEEVKKENPKYEDIEVKIVDEEREPDIAKQYDYYYVPTYYVDGTKVHEGVPSKDIVRKVFEKACSLR</sequence>